<dbReference type="Proteomes" id="UP000035037">
    <property type="component" value="Unassembled WGS sequence"/>
</dbReference>
<feature type="transmembrane region" description="Helical" evidence="7">
    <location>
        <begin position="21"/>
        <end position="42"/>
    </location>
</feature>
<dbReference type="PIRSF" id="PIRSF031773">
    <property type="entry name" value="DevC"/>
    <property type="match status" value="1"/>
</dbReference>
<name>A0A0G8AXV8_9SYNE</name>
<feature type="transmembrane region" description="Helical" evidence="7">
    <location>
        <begin position="359"/>
        <end position="379"/>
    </location>
</feature>
<dbReference type="InterPro" id="IPR005891">
    <property type="entry name" value="DevC"/>
</dbReference>
<dbReference type="EMBL" id="JYFQ01000065">
    <property type="protein sequence ID" value="KKZ13868.1"/>
    <property type="molecule type" value="Genomic_DNA"/>
</dbReference>
<proteinExistence type="predicted"/>
<dbReference type="InterPro" id="IPR003838">
    <property type="entry name" value="ABC3_permease_C"/>
</dbReference>
<dbReference type="InterPro" id="IPR051125">
    <property type="entry name" value="ABC-4/HrtB_transporter"/>
</dbReference>
<dbReference type="PANTHER" id="PTHR43738">
    <property type="entry name" value="ABC TRANSPORTER, MEMBRANE PROTEIN"/>
    <property type="match status" value="1"/>
</dbReference>
<dbReference type="PANTHER" id="PTHR43738:SF1">
    <property type="entry name" value="HEMIN TRANSPORT SYSTEM PERMEASE PROTEIN HRTB-RELATED"/>
    <property type="match status" value="1"/>
</dbReference>
<evidence type="ECO:0000259" key="8">
    <source>
        <dbReference type="Pfam" id="PF02687"/>
    </source>
</evidence>
<evidence type="ECO:0000313" key="10">
    <source>
        <dbReference type="Proteomes" id="UP000035037"/>
    </source>
</evidence>
<sequence>MMKFGLRRQIPLAWCLLTRQPGRLAVALAGICFAGMLMFLQLGFRDALFDASIAIHRLFNADVVLISSTSSSSISMEPFPKRRLFQAASWPEVESISPVRWGLLVWKNPETGSPRGILAVGFDPDDDILSLEGLAEQKKGLQLDQRVLYDRLSRPEFGPVEDWLKSGRTVTAEVRNVRVQVDGLVELGVSFGADGNLLTSNRTFNRLLGSADGSSTSIELGLIRLVPGADPKTVATVLKNALPNDVQVLTKSEFLAFEQDYWRSSTSIGFIFNLGAAMGLVVGAVVVYQILFSDVVDHLPEYATLKAMGYSSMNLVTVILQESLLLAGFGYIPAFFAGKGIYGLTRSATNLPIGMSSRMAVFVFAMIFTMCVISGLLAMGKLRDADPAEIF</sequence>
<feature type="transmembrane region" description="Helical" evidence="7">
    <location>
        <begin position="270"/>
        <end position="292"/>
    </location>
</feature>
<evidence type="ECO:0000256" key="7">
    <source>
        <dbReference type="SAM" id="Phobius"/>
    </source>
</evidence>
<feature type="domain" description="ABC3 transporter permease C-terminal" evidence="8">
    <location>
        <begin position="276"/>
        <end position="384"/>
    </location>
</feature>
<dbReference type="NCBIfam" id="TIGR01185">
    <property type="entry name" value="devC"/>
    <property type="match status" value="1"/>
</dbReference>
<protein>
    <submittedName>
        <fullName evidence="9">ABC transporter</fullName>
    </submittedName>
</protein>
<comment type="caution">
    <text evidence="9">The sequence shown here is derived from an EMBL/GenBank/DDBJ whole genome shotgun (WGS) entry which is preliminary data.</text>
</comment>
<keyword evidence="6 7" id="KW-0472">Membrane</keyword>
<comment type="subcellular location">
    <subcellularLocation>
        <location evidence="1">Cell membrane</location>
        <topology evidence="1">Multi-pass membrane protein</topology>
    </subcellularLocation>
</comment>
<evidence type="ECO:0000313" key="9">
    <source>
        <dbReference type="EMBL" id="KKZ13868.1"/>
    </source>
</evidence>
<evidence type="ECO:0000256" key="3">
    <source>
        <dbReference type="ARBA" id="ARBA00022475"/>
    </source>
</evidence>
<keyword evidence="3" id="KW-1003">Cell membrane</keyword>
<dbReference type="Pfam" id="PF02687">
    <property type="entry name" value="FtsX"/>
    <property type="match status" value="1"/>
</dbReference>
<organism evidence="9 10">
    <name type="scientific">Candidatus Synechococcus spongiarum 15L</name>
    <dbReference type="NCBI Taxonomy" id="1608419"/>
    <lineage>
        <taxon>Bacteria</taxon>
        <taxon>Bacillati</taxon>
        <taxon>Cyanobacteriota</taxon>
        <taxon>Cyanophyceae</taxon>
        <taxon>Synechococcales</taxon>
        <taxon>Synechococcaceae</taxon>
        <taxon>Synechococcus</taxon>
    </lineage>
</organism>
<dbReference type="PATRIC" id="fig|1608419.3.peg.2045"/>
<gene>
    <name evidence="9" type="ORF">TQ37_03030</name>
</gene>
<dbReference type="GO" id="GO:0005886">
    <property type="term" value="C:plasma membrane"/>
    <property type="evidence" value="ECO:0007669"/>
    <property type="project" value="UniProtKB-SubCell"/>
</dbReference>
<evidence type="ECO:0000256" key="6">
    <source>
        <dbReference type="ARBA" id="ARBA00023136"/>
    </source>
</evidence>
<reference evidence="9 10" key="2">
    <citation type="submission" date="2015-05" db="EMBL/GenBank/DDBJ databases">
        <title>Lifestyle Evolution in Cyanobacterial Symbionts of Sponges.</title>
        <authorList>
            <person name="Burgsdorf I."/>
            <person name="Slaby B.M."/>
            <person name="Handley K.M."/>
            <person name="Haber M."/>
            <person name="Blom J."/>
            <person name="Marshall C.W."/>
            <person name="Gilbert J.A."/>
            <person name="Hentschel U."/>
            <person name="Steindler L."/>
        </authorList>
    </citation>
    <scope>NUCLEOTIDE SEQUENCE [LARGE SCALE GENOMIC DNA]</scope>
    <source>
        <strain evidence="9">15L</strain>
    </source>
</reference>
<keyword evidence="4 7" id="KW-0812">Transmembrane</keyword>
<evidence type="ECO:0000256" key="2">
    <source>
        <dbReference type="ARBA" id="ARBA00022448"/>
    </source>
</evidence>
<dbReference type="AlphaFoldDB" id="A0A0G8AXV8"/>
<reference evidence="9 10" key="1">
    <citation type="submission" date="2015-02" db="EMBL/GenBank/DDBJ databases">
        <authorList>
            <person name="Slaby B."/>
            <person name="Hentschel U."/>
        </authorList>
    </citation>
    <scope>NUCLEOTIDE SEQUENCE [LARGE SCALE GENOMIC DNA]</scope>
    <source>
        <strain evidence="9">15L</strain>
    </source>
</reference>
<evidence type="ECO:0000256" key="5">
    <source>
        <dbReference type="ARBA" id="ARBA00022989"/>
    </source>
</evidence>
<evidence type="ECO:0000256" key="4">
    <source>
        <dbReference type="ARBA" id="ARBA00022692"/>
    </source>
</evidence>
<accession>A0A0G8AXV8</accession>
<keyword evidence="5 7" id="KW-1133">Transmembrane helix</keyword>
<keyword evidence="2" id="KW-0813">Transport</keyword>
<evidence type="ECO:0000256" key="1">
    <source>
        <dbReference type="ARBA" id="ARBA00004651"/>
    </source>
</evidence>
<feature type="transmembrane region" description="Helical" evidence="7">
    <location>
        <begin position="54"/>
        <end position="74"/>
    </location>
</feature>
<feature type="transmembrane region" description="Helical" evidence="7">
    <location>
        <begin position="312"/>
        <end position="338"/>
    </location>
</feature>
<dbReference type="STRING" id="431041.FLM9_1141"/>